<reference evidence="1 2" key="1">
    <citation type="journal article" date="2017" name="Gigascience">
        <title>Draft genome of the honey bee ectoparasitic mite, Tropilaelaps mercedesae, is shaped by the parasitic life history.</title>
        <authorList>
            <person name="Dong X."/>
            <person name="Armstrong S.D."/>
            <person name="Xia D."/>
            <person name="Makepeace B.L."/>
            <person name="Darby A.C."/>
            <person name="Kadowaki T."/>
        </authorList>
    </citation>
    <scope>NUCLEOTIDE SEQUENCE [LARGE SCALE GENOMIC DNA]</scope>
    <source>
        <strain evidence="1">Wuxi-XJTLU</strain>
    </source>
</reference>
<sequence length="155" mass="17716">MAVFYSVAQETWSKASKKRVQDRLCCDAFGPYEVRVNHPCIERDEDKQVQLPHVSLVLHFPAKQGVQQTAAYGGDQLLEKGFGPALMRYRKDVAGFRLFSCVIRLKKDRCLAYALLAKNDNTLVRRKFPHNHRPLQHLPSPLDLEFRLSPVPSLA</sequence>
<dbReference type="EMBL" id="MNPL01027532">
    <property type="protein sequence ID" value="OQR67757.1"/>
    <property type="molecule type" value="Genomic_DNA"/>
</dbReference>
<proteinExistence type="predicted"/>
<organism evidence="1 2">
    <name type="scientific">Tropilaelaps mercedesae</name>
    <dbReference type="NCBI Taxonomy" id="418985"/>
    <lineage>
        <taxon>Eukaryota</taxon>
        <taxon>Metazoa</taxon>
        <taxon>Ecdysozoa</taxon>
        <taxon>Arthropoda</taxon>
        <taxon>Chelicerata</taxon>
        <taxon>Arachnida</taxon>
        <taxon>Acari</taxon>
        <taxon>Parasitiformes</taxon>
        <taxon>Mesostigmata</taxon>
        <taxon>Gamasina</taxon>
        <taxon>Dermanyssoidea</taxon>
        <taxon>Laelapidae</taxon>
        <taxon>Tropilaelaps</taxon>
    </lineage>
</organism>
<keyword evidence="2" id="KW-1185">Reference proteome</keyword>
<dbReference type="Proteomes" id="UP000192247">
    <property type="component" value="Unassembled WGS sequence"/>
</dbReference>
<evidence type="ECO:0000313" key="1">
    <source>
        <dbReference type="EMBL" id="OQR67757.1"/>
    </source>
</evidence>
<protein>
    <submittedName>
        <fullName evidence="1">Uncharacterized protein</fullName>
    </submittedName>
</protein>
<name>A0A1V9X2P5_9ACAR</name>
<dbReference type="InParanoid" id="A0A1V9X2P5"/>
<accession>A0A1V9X2P5</accession>
<evidence type="ECO:0000313" key="2">
    <source>
        <dbReference type="Proteomes" id="UP000192247"/>
    </source>
</evidence>
<comment type="caution">
    <text evidence="1">The sequence shown here is derived from an EMBL/GenBank/DDBJ whole genome shotgun (WGS) entry which is preliminary data.</text>
</comment>
<dbReference type="AlphaFoldDB" id="A0A1V9X2P5"/>
<gene>
    <name evidence="1" type="ORF">BIW11_13327</name>
</gene>